<gene>
    <name evidence="3" type="ORF">CIK66_05180</name>
</gene>
<sequence length="346" mass="36999">MSENPGPARRAAPKIPLRHDDEPSAPSLDYRVHHLTSYRYAKPVSRNYGRAHVEPRATPHQRVLSHEVAVDPAPARLTAHTDFFGNSSTYLLVDGMHERLDVHSHALVTVAERRYGADAMSRPWELCGPEHWGPLLPAESIDFVHPSPRIPAGTAARELSDAVFTPERPIGECLAELTGLIHTDFTYDSSATTVASTLQEVLSARHGVCQDFAHVGVAAVREAGLAARYVSGYLRTAPSQAGALVTQPAGEMVGSAASHAWLSVLVPGIGWVDIDPTNRTFVDQRFVTTAWGRDYADVPPLKGIVVGPPGSRSTLDVAVEVVPVDASASASEKPVATTGASAPTPE</sequence>
<dbReference type="GeneID" id="95326439"/>
<evidence type="ECO:0000313" key="3">
    <source>
        <dbReference type="EMBL" id="PCC40043.1"/>
    </source>
</evidence>
<keyword evidence="3" id="KW-0378">Hydrolase</keyword>
<comment type="caution">
    <text evidence="3">The sequence shown here is derived from an EMBL/GenBank/DDBJ whole genome shotgun (WGS) entry which is preliminary data.</text>
</comment>
<reference evidence="3 4" key="1">
    <citation type="journal article" date="2017" name="Elife">
        <title>Extensive horizontal gene transfer in cheese-associated bacteria.</title>
        <authorList>
            <person name="Bonham K.S."/>
            <person name="Wolfe B.E."/>
            <person name="Dutton R.J."/>
        </authorList>
    </citation>
    <scope>NUCLEOTIDE SEQUENCE [LARGE SCALE GENOMIC DNA]</scope>
    <source>
        <strain evidence="3 4">341_9</strain>
    </source>
</reference>
<dbReference type="AlphaFoldDB" id="A0A2A3YL71"/>
<dbReference type="InterPro" id="IPR013589">
    <property type="entry name" value="Bac_transglu_N"/>
</dbReference>
<name>A0A2A3YL71_9MICO</name>
<dbReference type="SMR" id="A0A2A3YL71"/>
<keyword evidence="4" id="KW-1185">Reference proteome</keyword>
<dbReference type="PANTHER" id="PTHR33490:SF7">
    <property type="entry name" value="BLR2979 PROTEIN"/>
    <property type="match status" value="1"/>
</dbReference>
<keyword evidence="3" id="KW-0645">Protease</keyword>
<organism evidence="3 4">
    <name type="scientific">Brachybacterium alimentarium</name>
    <dbReference type="NCBI Taxonomy" id="47845"/>
    <lineage>
        <taxon>Bacteria</taxon>
        <taxon>Bacillati</taxon>
        <taxon>Actinomycetota</taxon>
        <taxon>Actinomycetes</taxon>
        <taxon>Micrococcales</taxon>
        <taxon>Dermabacteraceae</taxon>
        <taxon>Brachybacterium</taxon>
    </lineage>
</organism>
<dbReference type="InterPro" id="IPR002931">
    <property type="entry name" value="Transglutaminase-like"/>
</dbReference>
<dbReference type="SUPFAM" id="SSF54001">
    <property type="entry name" value="Cysteine proteinases"/>
    <property type="match status" value="1"/>
</dbReference>
<dbReference type="GO" id="GO:0008233">
    <property type="term" value="F:peptidase activity"/>
    <property type="evidence" value="ECO:0007669"/>
    <property type="project" value="UniProtKB-KW"/>
</dbReference>
<dbReference type="RefSeq" id="WP_096163827.1">
    <property type="nucleotide sequence ID" value="NZ_BAAAIQ010000005.1"/>
</dbReference>
<evidence type="ECO:0000259" key="2">
    <source>
        <dbReference type="SMART" id="SM00460"/>
    </source>
</evidence>
<dbReference type="Gene3D" id="3.10.620.30">
    <property type="match status" value="1"/>
</dbReference>
<accession>A0A2A3YL71</accession>
<evidence type="ECO:0000256" key="1">
    <source>
        <dbReference type="SAM" id="MobiDB-lite"/>
    </source>
</evidence>
<dbReference type="Pfam" id="PF01841">
    <property type="entry name" value="Transglut_core"/>
    <property type="match status" value="1"/>
</dbReference>
<dbReference type="EMBL" id="NRGR01000008">
    <property type="protein sequence ID" value="PCC40043.1"/>
    <property type="molecule type" value="Genomic_DNA"/>
</dbReference>
<dbReference type="Pfam" id="PF08379">
    <property type="entry name" value="Bact_transglu_N"/>
    <property type="match status" value="1"/>
</dbReference>
<dbReference type="PANTHER" id="PTHR33490">
    <property type="entry name" value="BLR5614 PROTEIN-RELATED"/>
    <property type="match status" value="1"/>
</dbReference>
<dbReference type="InterPro" id="IPR038765">
    <property type="entry name" value="Papain-like_cys_pep_sf"/>
</dbReference>
<dbReference type="Proteomes" id="UP000218598">
    <property type="component" value="Unassembled WGS sequence"/>
</dbReference>
<evidence type="ECO:0000313" key="4">
    <source>
        <dbReference type="Proteomes" id="UP000218598"/>
    </source>
</evidence>
<proteinExistence type="predicted"/>
<feature type="domain" description="Transglutaminase-like" evidence="2">
    <location>
        <begin position="201"/>
        <end position="278"/>
    </location>
</feature>
<dbReference type="SMART" id="SM00460">
    <property type="entry name" value="TGc"/>
    <property type="match status" value="1"/>
</dbReference>
<feature type="region of interest" description="Disordered" evidence="1">
    <location>
        <begin position="1"/>
        <end position="27"/>
    </location>
</feature>
<protein>
    <submittedName>
        <fullName evidence="3">Cysteine protease</fullName>
    </submittedName>
</protein>
<dbReference type="OrthoDB" id="9804023at2"/>
<dbReference type="GO" id="GO:0006508">
    <property type="term" value="P:proteolysis"/>
    <property type="evidence" value="ECO:0007669"/>
    <property type="project" value="UniProtKB-KW"/>
</dbReference>